<proteinExistence type="predicted"/>
<gene>
    <name evidence="6" type="ORF">AB5J50_27365</name>
</gene>
<dbReference type="GO" id="GO:0005524">
    <property type="term" value="F:ATP binding"/>
    <property type="evidence" value="ECO:0007669"/>
    <property type="project" value="UniProtKB-UniRule"/>
</dbReference>
<keyword evidence="1" id="KW-0436">Ligase</keyword>
<dbReference type="AlphaFoldDB" id="A0AB39SEX2"/>
<organism evidence="6">
    <name type="scientific">Streptomyces sp. R35</name>
    <dbReference type="NCBI Taxonomy" id="3238630"/>
    <lineage>
        <taxon>Bacteria</taxon>
        <taxon>Bacillati</taxon>
        <taxon>Actinomycetota</taxon>
        <taxon>Actinomycetes</taxon>
        <taxon>Kitasatosporales</taxon>
        <taxon>Streptomycetaceae</taxon>
        <taxon>Streptomyces</taxon>
    </lineage>
</organism>
<dbReference type="GO" id="GO:0046872">
    <property type="term" value="F:metal ion binding"/>
    <property type="evidence" value="ECO:0007669"/>
    <property type="project" value="InterPro"/>
</dbReference>
<dbReference type="PROSITE" id="PS50975">
    <property type="entry name" value="ATP_GRASP"/>
    <property type="match status" value="1"/>
</dbReference>
<keyword evidence="3 4" id="KW-0067">ATP-binding</keyword>
<sequence>MNAAVASHLVLLLGAGGISPDAALTAAGKVTSDVSVVWYEGGAPAAAVERLRQQWSGSFDGEWLAVDDHLRIPDLLVDLHERRPVHGVVTFGEPLILVQAEAQQRLGLPGNPPETVRAAQSKLAQRRRLRAAGVEKIRFYEIADEADVPAAAAEVGFPAVLKPVHGAASFLVSKVGDEDELRDRLREALVAYRESPLFDPEPLFVLEQLLVGDQWYEEAGFGDYVSVESLVEDGRITHVGVTDKLPLQGFVETGDVVPTSLPADRHRQVLDHAGRIIEAMGVRWGATHLELKLTQDGPACIELNARLGGPMGHLLRASSGADIEADIMRLALGRPAEGDYQGVRYALYRSVPPPAQAVTLVRQTPREELLAGFPELVFCKTRFAPGAELHPERPYNVLTFLVTGDDVTSCLATAERVTAAYEAEFVSLADGSPVPFSTSTH</sequence>
<dbReference type="Pfam" id="PF18130">
    <property type="entry name" value="ATPgrasp_N"/>
    <property type="match status" value="1"/>
</dbReference>
<dbReference type="EMBL" id="CP163440">
    <property type="protein sequence ID" value="XDQ64235.1"/>
    <property type="molecule type" value="Genomic_DNA"/>
</dbReference>
<name>A0AB39SEX2_9ACTN</name>
<evidence type="ECO:0000256" key="4">
    <source>
        <dbReference type="PROSITE-ProRule" id="PRU00409"/>
    </source>
</evidence>
<dbReference type="GO" id="GO:0016874">
    <property type="term" value="F:ligase activity"/>
    <property type="evidence" value="ECO:0007669"/>
    <property type="project" value="UniProtKB-KW"/>
</dbReference>
<dbReference type="InterPro" id="IPR052032">
    <property type="entry name" value="ATP-dep_AA_Ligase"/>
</dbReference>
<dbReference type="SUPFAM" id="SSF56059">
    <property type="entry name" value="Glutathione synthetase ATP-binding domain-like"/>
    <property type="match status" value="1"/>
</dbReference>
<evidence type="ECO:0000313" key="6">
    <source>
        <dbReference type="EMBL" id="XDQ64235.1"/>
    </source>
</evidence>
<evidence type="ECO:0000259" key="5">
    <source>
        <dbReference type="PROSITE" id="PS50975"/>
    </source>
</evidence>
<dbReference type="InterPro" id="IPR011761">
    <property type="entry name" value="ATP-grasp"/>
</dbReference>
<dbReference type="Gene3D" id="3.40.50.20">
    <property type="match status" value="1"/>
</dbReference>
<evidence type="ECO:0000256" key="2">
    <source>
        <dbReference type="ARBA" id="ARBA00022741"/>
    </source>
</evidence>
<dbReference type="InterPro" id="IPR041472">
    <property type="entry name" value="BL00235/CARNS1_N"/>
</dbReference>
<accession>A0AB39SEX2</accession>
<protein>
    <submittedName>
        <fullName evidence="6">Acetyl-CoA carboxylase biotin carboxylase subunit family protein</fullName>
    </submittedName>
</protein>
<evidence type="ECO:0000256" key="1">
    <source>
        <dbReference type="ARBA" id="ARBA00022598"/>
    </source>
</evidence>
<dbReference type="Gene3D" id="3.30.470.20">
    <property type="entry name" value="ATP-grasp fold, B domain"/>
    <property type="match status" value="1"/>
</dbReference>
<reference evidence="6" key="1">
    <citation type="submission" date="2024-07" db="EMBL/GenBank/DDBJ databases">
        <authorList>
            <person name="Yu S.T."/>
        </authorList>
    </citation>
    <scope>NUCLEOTIDE SEQUENCE</scope>
    <source>
        <strain evidence="6">R35</strain>
    </source>
</reference>
<dbReference type="PANTHER" id="PTHR43585:SF2">
    <property type="entry name" value="ATP-GRASP ENZYME FSQD"/>
    <property type="match status" value="1"/>
</dbReference>
<dbReference type="PANTHER" id="PTHR43585">
    <property type="entry name" value="FUMIPYRROLE BIOSYNTHESIS PROTEIN C"/>
    <property type="match status" value="1"/>
</dbReference>
<evidence type="ECO:0000256" key="3">
    <source>
        <dbReference type="ARBA" id="ARBA00022840"/>
    </source>
</evidence>
<feature type="domain" description="ATP-grasp" evidence="5">
    <location>
        <begin position="126"/>
        <end position="332"/>
    </location>
</feature>
<keyword evidence="2 4" id="KW-0547">Nucleotide-binding</keyword>
<dbReference type="RefSeq" id="WP_369260916.1">
    <property type="nucleotide sequence ID" value="NZ_CP163440.1"/>
</dbReference>
<dbReference type="Pfam" id="PF13535">
    <property type="entry name" value="ATP-grasp_4"/>
    <property type="match status" value="1"/>
</dbReference>